<name>A0A820HX91_9BILA</name>
<proteinExistence type="predicted"/>
<evidence type="ECO:0000313" key="2">
    <source>
        <dbReference type="Proteomes" id="UP000663868"/>
    </source>
</evidence>
<dbReference type="Proteomes" id="UP000663868">
    <property type="component" value="Unassembled WGS sequence"/>
</dbReference>
<dbReference type="Gene3D" id="1.25.40.10">
    <property type="entry name" value="Tetratricopeptide repeat domain"/>
    <property type="match status" value="1"/>
</dbReference>
<dbReference type="EMBL" id="CAJOBB010014087">
    <property type="protein sequence ID" value="CAF4299897.1"/>
    <property type="molecule type" value="Genomic_DNA"/>
</dbReference>
<comment type="caution">
    <text evidence="1">The sequence shown here is derived from an EMBL/GenBank/DDBJ whole genome shotgun (WGS) entry which is preliminary data.</text>
</comment>
<organism evidence="1 2">
    <name type="scientific">Adineta steineri</name>
    <dbReference type="NCBI Taxonomy" id="433720"/>
    <lineage>
        <taxon>Eukaryota</taxon>
        <taxon>Metazoa</taxon>
        <taxon>Spiralia</taxon>
        <taxon>Gnathifera</taxon>
        <taxon>Rotifera</taxon>
        <taxon>Eurotatoria</taxon>
        <taxon>Bdelloidea</taxon>
        <taxon>Adinetida</taxon>
        <taxon>Adinetidae</taxon>
        <taxon>Adineta</taxon>
    </lineage>
</organism>
<protein>
    <submittedName>
        <fullName evidence="1">Uncharacterized protein</fullName>
    </submittedName>
</protein>
<dbReference type="AlphaFoldDB" id="A0A820HX91"/>
<dbReference type="InterPro" id="IPR011990">
    <property type="entry name" value="TPR-like_helical_dom_sf"/>
</dbReference>
<evidence type="ECO:0000313" key="1">
    <source>
        <dbReference type="EMBL" id="CAF4299897.1"/>
    </source>
</evidence>
<reference evidence="1" key="1">
    <citation type="submission" date="2021-02" db="EMBL/GenBank/DDBJ databases">
        <authorList>
            <person name="Nowell W R."/>
        </authorList>
    </citation>
    <scope>NUCLEOTIDE SEQUENCE</scope>
</reference>
<feature type="non-terminal residue" evidence="1">
    <location>
        <position position="1"/>
    </location>
</feature>
<sequence length="68" mass="7989">IVKCTRRNNTDGIFDIRLKYLSSRHASLATSYNNIGRVLESIYPYTEAIEYTKRTVDMICYSLDRNHK</sequence>
<accession>A0A820HX91</accession>
<gene>
    <name evidence="1" type="ORF">KXQ929_LOCUS45469</name>
</gene>